<dbReference type="eggNOG" id="KOG0127">
    <property type="taxonomic scope" value="Eukaryota"/>
</dbReference>
<feature type="compositionally biased region" description="Basic residues" evidence="6">
    <location>
        <begin position="357"/>
        <end position="368"/>
    </location>
</feature>
<keyword evidence="9" id="KW-1185">Reference proteome</keyword>
<feature type="region of interest" description="Disordered" evidence="6">
    <location>
        <begin position="268"/>
        <end position="385"/>
    </location>
</feature>
<dbReference type="Gene3D" id="3.30.70.330">
    <property type="match status" value="2"/>
</dbReference>
<evidence type="ECO:0000256" key="2">
    <source>
        <dbReference type="ARBA" id="ARBA00022737"/>
    </source>
</evidence>
<name>W5JZN2_ASTMX</name>
<dbReference type="Ensembl" id="ENSAMXT00000000792.2">
    <property type="protein sequence ID" value="ENSAMXP00000000792.2"/>
    <property type="gene ID" value="ENSAMXG00000000763.2"/>
</dbReference>
<feature type="domain" description="RRM" evidence="7">
    <location>
        <begin position="14"/>
        <end position="98"/>
    </location>
</feature>
<evidence type="ECO:0000256" key="4">
    <source>
        <dbReference type="ARBA" id="ARBA00023242"/>
    </source>
</evidence>
<feature type="domain" description="RRM" evidence="7">
    <location>
        <begin position="166"/>
        <end position="271"/>
    </location>
</feature>
<protein>
    <submittedName>
        <fullName evidence="8">RNA binding motif protein 28</fullName>
    </submittedName>
</protein>
<comment type="subcellular location">
    <subcellularLocation>
        <location evidence="1">Nucleus</location>
    </subcellularLocation>
</comment>
<dbReference type="InterPro" id="IPR035979">
    <property type="entry name" value="RBD_domain_sf"/>
</dbReference>
<evidence type="ECO:0000259" key="7">
    <source>
        <dbReference type="PROSITE" id="PS50102"/>
    </source>
</evidence>
<dbReference type="Bgee" id="ENSAMXG00000000763">
    <property type="expression patterns" value="Expressed in zone of skin and 14 other cell types or tissues"/>
</dbReference>
<dbReference type="CDD" id="cd12416">
    <property type="entry name" value="RRM4_RBM28_like"/>
    <property type="match status" value="1"/>
</dbReference>
<dbReference type="Pfam" id="PF00076">
    <property type="entry name" value="RRM_1"/>
    <property type="match status" value="2"/>
</dbReference>
<dbReference type="Proteomes" id="UP000018467">
    <property type="component" value="Unassembled WGS sequence"/>
</dbReference>
<accession>W5JZN2</accession>
<dbReference type="GeneTree" id="ENSGT00550000074976"/>
<evidence type="ECO:0000313" key="9">
    <source>
        <dbReference type="Proteomes" id="UP000018467"/>
    </source>
</evidence>
<sequence>KQKKTLPSDVNEGRTVFIRNLSFDSEEEGIEECLLQFGELNYVRVVLHPETGHSKGCAFAQFKSKEAAEKCLAAAENDSEAGGLRVDGRKLNIVLAVSRESATKLKTNKVKLHKGSRNLYLAREGLIRAGTKTAEGVSSADMAKRTRFEDLKRAKLKDVNVFVSKTRLCIHNLPKAVDRQRLFKLCLSAAGGGKGVRITECHVMYDRKPVRGQVVGKSLGYGFVEFKEHEHALQALRHLNNNPTIFTDNKRPIVEFSLEDGRKLKLKAMRQQKSKEKPKPKQKKSPGKNKPAGTRSDHRQQNKGAQSGHFSGFRTKAEVEHVEMEDGKKRQKVLPMPSHRGPKIRHRDKGKQQPQSKKAKRGLSRKDRKASFSHPRNKDNDRFDNLVAQYKNKLLGASSSKGSLIKKSKWFS</sequence>
<dbReference type="GO" id="GO:0005730">
    <property type="term" value="C:nucleolus"/>
    <property type="evidence" value="ECO:0007669"/>
    <property type="project" value="TreeGrafter"/>
</dbReference>
<feature type="compositionally biased region" description="Basic and acidic residues" evidence="6">
    <location>
        <begin position="315"/>
        <end position="328"/>
    </location>
</feature>
<evidence type="ECO:0000256" key="6">
    <source>
        <dbReference type="SAM" id="MobiDB-lite"/>
    </source>
</evidence>
<dbReference type="InterPro" id="IPR012677">
    <property type="entry name" value="Nucleotide-bd_a/b_plait_sf"/>
</dbReference>
<evidence type="ECO:0000256" key="3">
    <source>
        <dbReference type="ARBA" id="ARBA00022884"/>
    </source>
</evidence>
<reference evidence="8" key="4">
    <citation type="submission" date="2025-09" db="UniProtKB">
        <authorList>
            <consortium name="Ensembl"/>
        </authorList>
    </citation>
    <scope>IDENTIFICATION</scope>
</reference>
<evidence type="ECO:0000256" key="1">
    <source>
        <dbReference type="ARBA" id="ARBA00004123"/>
    </source>
</evidence>
<keyword evidence="3 5" id="KW-0694">RNA-binding</keyword>
<dbReference type="STRING" id="7994.ENSAMXP00000000792"/>
<keyword evidence="2" id="KW-0677">Repeat</keyword>
<keyword evidence="4" id="KW-0539">Nucleus</keyword>
<dbReference type="InterPro" id="IPR051945">
    <property type="entry name" value="RRM_MRD1_RNA_proc_ribogen"/>
</dbReference>
<evidence type="ECO:0000313" key="8">
    <source>
        <dbReference type="Ensembl" id="ENSAMXP00000000792.2"/>
    </source>
</evidence>
<organism evidence="8 9">
    <name type="scientific">Astyanax mexicanus</name>
    <name type="common">Blind cave fish</name>
    <name type="synonym">Astyanax fasciatus mexicanus</name>
    <dbReference type="NCBI Taxonomy" id="7994"/>
    <lineage>
        <taxon>Eukaryota</taxon>
        <taxon>Metazoa</taxon>
        <taxon>Chordata</taxon>
        <taxon>Craniata</taxon>
        <taxon>Vertebrata</taxon>
        <taxon>Euteleostomi</taxon>
        <taxon>Actinopterygii</taxon>
        <taxon>Neopterygii</taxon>
        <taxon>Teleostei</taxon>
        <taxon>Ostariophysi</taxon>
        <taxon>Characiformes</taxon>
        <taxon>Characoidei</taxon>
        <taxon>Acestrorhamphidae</taxon>
        <taxon>Acestrorhamphinae</taxon>
        <taxon>Astyanax</taxon>
    </lineage>
</organism>
<reference evidence="9" key="2">
    <citation type="journal article" date="2014" name="Nat. Commun.">
        <title>The cavefish genome reveals candidate genes for eye loss.</title>
        <authorList>
            <person name="McGaugh S.E."/>
            <person name="Gross J.B."/>
            <person name="Aken B."/>
            <person name="Blin M."/>
            <person name="Borowsky R."/>
            <person name="Chalopin D."/>
            <person name="Hinaux H."/>
            <person name="Jeffery W.R."/>
            <person name="Keene A."/>
            <person name="Ma L."/>
            <person name="Minx P."/>
            <person name="Murphy D."/>
            <person name="O'Quin K.E."/>
            <person name="Retaux S."/>
            <person name="Rohner N."/>
            <person name="Searle S.M."/>
            <person name="Stahl B.A."/>
            <person name="Tabin C."/>
            <person name="Volff J.N."/>
            <person name="Yoshizawa M."/>
            <person name="Warren W.C."/>
        </authorList>
    </citation>
    <scope>NUCLEOTIDE SEQUENCE [LARGE SCALE GENOMIC DNA]</scope>
    <source>
        <strain evidence="9">female</strain>
    </source>
</reference>
<dbReference type="InterPro" id="IPR000504">
    <property type="entry name" value="RRM_dom"/>
</dbReference>
<dbReference type="FunFam" id="3.30.70.330:FF:000182">
    <property type="entry name" value="RNA-binding motif protein 28"/>
    <property type="match status" value="1"/>
</dbReference>
<dbReference type="GO" id="GO:0003729">
    <property type="term" value="F:mRNA binding"/>
    <property type="evidence" value="ECO:0007669"/>
    <property type="project" value="TreeGrafter"/>
</dbReference>
<proteinExistence type="predicted"/>
<dbReference type="PANTHER" id="PTHR48039">
    <property type="entry name" value="RNA-BINDING MOTIF PROTEIN 14B"/>
    <property type="match status" value="1"/>
</dbReference>
<dbReference type="AlphaFoldDB" id="W5JZN2"/>
<dbReference type="CDD" id="cd12415">
    <property type="entry name" value="RRM3_RBM28_like"/>
    <property type="match status" value="1"/>
</dbReference>
<dbReference type="PROSITE" id="PS50102">
    <property type="entry name" value="RRM"/>
    <property type="match status" value="2"/>
</dbReference>
<dbReference type="SMART" id="SM00360">
    <property type="entry name" value="RRM"/>
    <property type="match status" value="2"/>
</dbReference>
<reference evidence="8" key="3">
    <citation type="submission" date="2025-08" db="UniProtKB">
        <authorList>
            <consortium name="Ensembl"/>
        </authorList>
    </citation>
    <scope>IDENTIFICATION</scope>
</reference>
<dbReference type="InParanoid" id="W5JZN2"/>
<evidence type="ECO:0000256" key="5">
    <source>
        <dbReference type="PROSITE-ProRule" id="PRU00176"/>
    </source>
</evidence>
<dbReference type="SUPFAM" id="SSF54928">
    <property type="entry name" value="RNA-binding domain, RBD"/>
    <property type="match status" value="2"/>
</dbReference>
<reference evidence="9" key="1">
    <citation type="submission" date="2013-03" db="EMBL/GenBank/DDBJ databases">
        <authorList>
            <person name="Jeffery W."/>
            <person name="Warren W."/>
            <person name="Wilson R.K."/>
        </authorList>
    </citation>
    <scope>NUCLEOTIDE SEQUENCE</scope>
    <source>
        <strain evidence="9">female</strain>
    </source>
</reference>
<dbReference type="PANTHER" id="PTHR48039:SF5">
    <property type="entry name" value="RNA-BINDING PROTEIN 28"/>
    <property type="match status" value="1"/>
</dbReference>
<dbReference type="HOGENOM" id="CLU_011608_2_0_1"/>
<feature type="compositionally biased region" description="Basic residues" evidence="6">
    <location>
        <begin position="340"/>
        <end position="349"/>
    </location>
</feature>